<dbReference type="EMBL" id="PFGC01000028">
    <property type="protein sequence ID" value="PIW37048.1"/>
    <property type="molecule type" value="Genomic_DNA"/>
</dbReference>
<dbReference type="InterPro" id="IPR036249">
    <property type="entry name" value="Thioredoxin-like_sf"/>
</dbReference>
<keyword evidence="3" id="KW-0560">Oxidoreductase</keyword>
<dbReference type="SUPFAM" id="SSF52833">
    <property type="entry name" value="Thioredoxin-like"/>
    <property type="match status" value="1"/>
</dbReference>
<evidence type="ECO:0000256" key="2">
    <source>
        <dbReference type="ARBA" id="ARBA00022729"/>
    </source>
</evidence>
<evidence type="ECO:0000313" key="8">
    <source>
        <dbReference type="EMBL" id="PIW37048.1"/>
    </source>
</evidence>
<evidence type="ECO:0000256" key="3">
    <source>
        <dbReference type="ARBA" id="ARBA00023002"/>
    </source>
</evidence>
<gene>
    <name evidence="8" type="ORF">COW24_02170</name>
</gene>
<evidence type="ECO:0000256" key="4">
    <source>
        <dbReference type="ARBA" id="ARBA00023157"/>
    </source>
</evidence>
<dbReference type="AlphaFoldDB" id="A0A2M7H485"/>
<feature type="transmembrane region" description="Helical" evidence="6">
    <location>
        <begin position="20"/>
        <end position="44"/>
    </location>
</feature>
<dbReference type="Pfam" id="PF13462">
    <property type="entry name" value="Thioredoxin_4"/>
    <property type="match status" value="1"/>
</dbReference>
<reference evidence="8 9" key="1">
    <citation type="submission" date="2017-09" db="EMBL/GenBank/DDBJ databases">
        <title>Depth-based differentiation of microbial function through sediment-hosted aquifers and enrichment of novel symbionts in the deep terrestrial subsurface.</title>
        <authorList>
            <person name="Probst A.J."/>
            <person name="Ladd B."/>
            <person name="Jarett J.K."/>
            <person name="Geller-Mcgrath D.E."/>
            <person name="Sieber C.M."/>
            <person name="Emerson J.B."/>
            <person name="Anantharaman K."/>
            <person name="Thomas B.C."/>
            <person name="Malmstrom R."/>
            <person name="Stieglmeier M."/>
            <person name="Klingl A."/>
            <person name="Woyke T."/>
            <person name="Ryan C.M."/>
            <person name="Banfield J.F."/>
        </authorList>
    </citation>
    <scope>NUCLEOTIDE SEQUENCE [LARGE SCALE GENOMIC DNA]</scope>
    <source>
        <strain evidence="8">CG15_BIG_FIL_POST_REV_8_21_14_020_45_12</strain>
    </source>
</reference>
<comment type="similarity">
    <text evidence="1">Belongs to the thioredoxin family. DsbA subfamily.</text>
</comment>
<keyword evidence="6" id="KW-0472">Membrane</keyword>
<keyword evidence="4" id="KW-1015">Disulfide bond</keyword>
<protein>
    <recommendedName>
        <fullName evidence="7">Thioredoxin domain-containing protein</fullName>
    </recommendedName>
</protein>
<sequence length="256" mass="27574">MEEQKNSESMFSSMPPKFAFWAGVITATAVYAVVGFGILLLMVVKGVDLGTGSTKTTKSNTNTAAAAANVNSGTTIAGKVDIDSLRNTRGEGSLTIVEYSDPECPFCKRFHTTLQQVMTDYDGKVAWSYKNFPLTSLHPKAVRESIAMECAADQDKFWEYTDLIYERTPSNNGLEDAELFTIATDIGLNISTFTDCVENKDTESRVSADAAEAQALGGTGTPFSVIIDEDGKILKSIPGALQYETVASQLDTLLAS</sequence>
<evidence type="ECO:0000256" key="5">
    <source>
        <dbReference type="ARBA" id="ARBA00023284"/>
    </source>
</evidence>
<dbReference type="InterPro" id="IPR012336">
    <property type="entry name" value="Thioredoxin-like_fold"/>
</dbReference>
<dbReference type="GO" id="GO:0016491">
    <property type="term" value="F:oxidoreductase activity"/>
    <property type="evidence" value="ECO:0007669"/>
    <property type="project" value="UniProtKB-KW"/>
</dbReference>
<evidence type="ECO:0000256" key="6">
    <source>
        <dbReference type="SAM" id="Phobius"/>
    </source>
</evidence>
<dbReference type="PANTHER" id="PTHR13887:SF14">
    <property type="entry name" value="DISULFIDE BOND FORMATION PROTEIN D"/>
    <property type="match status" value="1"/>
</dbReference>
<dbReference type="PROSITE" id="PS51352">
    <property type="entry name" value="THIOREDOXIN_2"/>
    <property type="match status" value="1"/>
</dbReference>
<dbReference type="PANTHER" id="PTHR13887">
    <property type="entry name" value="GLUTATHIONE S-TRANSFERASE KAPPA"/>
    <property type="match status" value="1"/>
</dbReference>
<feature type="domain" description="Thioredoxin" evidence="7">
    <location>
        <begin position="61"/>
        <end position="255"/>
    </location>
</feature>
<proteinExistence type="inferred from homology"/>
<dbReference type="Gene3D" id="3.40.30.10">
    <property type="entry name" value="Glutaredoxin"/>
    <property type="match status" value="1"/>
</dbReference>
<evidence type="ECO:0000313" key="9">
    <source>
        <dbReference type="Proteomes" id="UP000230292"/>
    </source>
</evidence>
<name>A0A2M7H485_9BACT</name>
<comment type="caution">
    <text evidence="8">The sequence shown here is derived from an EMBL/GenBank/DDBJ whole genome shotgun (WGS) entry which is preliminary data.</text>
</comment>
<organism evidence="8 9">
    <name type="scientific">Candidatus Kerfeldbacteria bacterium CG15_BIG_FIL_POST_REV_8_21_14_020_45_12</name>
    <dbReference type="NCBI Taxonomy" id="2014247"/>
    <lineage>
        <taxon>Bacteria</taxon>
        <taxon>Candidatus Kerfeldiibacteriota</taxon>
    </lineage>
</organism>
<keyword evidence="6" id="KW-1133">Transmembrane helix</keyword>
<dbReference type="InterPro" id="IPR013766">
    <property type="entry name" value="Thioredoxin_domain"/>
</dbReference>
<evidence type="ECO:0000259" key="7">
    <source>
        <dbReference type="PROSITE" id="PS51352"/>
    </source>
</evidence>
<accession>A0A2M7H485</accession>
<dbReference type="Proteomes" id="UP000230292">
    <property type="component" value="Unassembled WGS sequence"/>
</dbReference>
<keyword evidence="2" id="KW-0732">Signal</keyword>
<keyword evidence="5" id="KW-0676">Redox-active center</keyword>
<evidence type="ECO:0000256" key="1">
    <source>
        <dbReference type="ARBA" id="ARBA00005791"/>
    </source>
</evidence>
<keyword evidence="6" id="KW-0812">Transmembrane</keyword>